<dbReference type="AlphaFoldDB" id="R7QD19"/>
<dbReference type="RefSeq" id="XP_005715150.1">
    <property type="nucleotide sequence ID" value="XM_005715093.1"/>
</dbReference>
<keyword evidence="2" id="KW-1185">Reference proteome</keyword>
<protein>
    <submittedName>
        <fullName evidence="1">Uncharacterized protein</fullName>
    </submittedName>
</protein>
<dbReference type="KEGG" id="ccp:CHC_T00003897001"/>
<gene>
    <name evidence="1" type="ORF">CHC_T00003897001</name>
</gene>
<name>R7QD19_CHOCR</name>
<evidence type="ECO:0000313" key="2">
    <source>
        <dbReference type="Proteomes" id="UP000012073"/>
    </source>
</evidence>
<dbReference type="Gramene" id="CDF35331">
    <property type="protein sequence ID" value="CDF35331"/>
    <property type="gene ID" value="CHC_T00003897001"/>
</dbReference>
<dbReference type="EMBL" id="HG001728">
    <property type="protein sequence ID" value="CDF35331.1"/>
    <property type="molecule type" value="Genomic_DNA"/>
</dbReference>
<proteinExistence type="predicted"/>
<organism evidence="1 2">
    <name type="scientific">Chondrus crispus</name>
    <name type="common">Carrageen Irish moss</name>
    <name type="synonym">Polymorpha crispa</name>
    <dbReference type="NCBI Taxonomy" id="2769"/>
    <lineage>
        <taxon>Eukaryota</taxon>
        <taxon>Rhodophyta</taxon>
        <taxon>Florideophyceae</taxon>
        <taxon>Rhodymeniophycidae</taxon>
        <taxon>Gigartinales</taxon>
        <taxon>Gigartinaceae</taxon>
        <taxon>Chondrus</taxon>
    </lineage>
</organism>
<accession>R7QD19</accession>
<evidence type="ECO:0000313" key="1">
    <source>
        <dbReference type="EMBL" id="CDF35331.1"/>
    </source>
</evidence>
<dbReference type="GeneID" id="17322869"/>
<reference evidence="2" key="1">
    <citation type="journal article" date="2013" name="Proc. Natl. Acad. Sci. U.S.A.">
        <title>Genome structure and metabolic features in the red seaweed Chondrus crispus shed light on evolution of the Archaeplastida.</title>
        <authorList>
            <person name="Collen J."/>
            <person name="Porcel B."/>
            <person name="Carre W."/>
            <person name="Ball S.G."/>
            <person name="Chaparro C."/>
            <person name="Tonon T."/>
            <person name="Barbeyron T."/>
            <person name="Michel G."/>
            <person name="Noel B."/>
            <person name="Valentin K."/>
            <person name="Elias M."/>
            <person name="Artiguenave F."/>
            <person name="Arun A."/>
            <person name="Aury J.M."/>
            <person name="Barbosa-Neto J.F."/>
            <person name="Bothwell J.H."/>
            <person name="Bouget F.Y."/>
            <person name="Brillet L."/>
            <person name="Cabello-Hurtado F."/>
            <person name="Capella-Gutierrez S."/>
            <person name="Charrier B."/>
            <person name="Cladiere L."/>
            <person name="Cock J.M."/>
            <person name="Coelho S.M."/>
            <person name="Colleoni C."/>
            <person name="Czjzek M."/>
            <person name="Da Silva C."/>
            <person name="Delage L."/>
            <person name="Denoeud F."/>
            <person name="Deschamps P."/>
            <person name="Dittami S.M."/>
            <person name="Gabaldon T."/>
            <person name="Gachon C.M."/>
            <person name="Groisillier A."/>
            <person name="Herve C."/>
            <person name="Jabbari K."/>
            <person name="Katinka M."/>
            <person name="Kloareg B."/>
            <person name="Kowalczyk N."/>
            <person name="Labadie K."/>
            <person name="Leblanc C."/>
            <person name="Lopez P.J."/>
            <person name="McLachlan D.H."/>
            <person name="Meslet-Cladiere L."/>
            <person name="Moustafa A."/>
            <person name="Nehr Z."/>
            <person name="Nyvall Collen P."/>
            <person name="Panaud O."/>
            <person name="Partensky F."/>
            <person name="Poulain J."/>
            <person name="Rensing S.A."/>
            <person name="Rousvoal S."/>
            <person name="Samson G."/>
            <person name="Symeonidi A."/>
            <person name="Weissenbach J."/>
            <person name="Zambounis A."/>
            <person name="Wincker P."/>
            <person name="Boyen C."/>
        </authorList>
    </citation>
    <scope>NUCLEOTIDE SEQUENCE [LARGE SCALE GENOMIC DNA]</scope>
    <source>
        <strain evidence="2">cv. Stackhouse</strain>
    </source>
</reference>
<dbReference type="Proteomes" id="UP000012073">
    <property type="component" value="Unassembled WGS sequence"/>
</dbReference>
<sequence length="147" mass="16096">MAAYLSGINPDQSARFILAEVPGLYLYLRPFALKKPRVALQKSAASLTGIHGIAVAHQDWSAYRRASEEDGRVFPSDSFEAFSRLGTSLPTTDGSCGFSLSRGTPPPTLCVKTFWVRRGRPRPPRAPAPHGQLRKGVGMVPRERLYG</sequence>